<feature type="signal peptide" evidence="1">
    <location>
        <begin position="1"/>
        <end position="20"/>
    </location>
</feature>
<feature type="chain" id="PRO_5045867224" description="Copper chaperone PCu(A)C" evidence="1">
    <location>
        <begin position="21"/>
        <end position="158"/>
    </location>
</feature>
<evidence type="ECO:0008006" key="4">
    <source>
        <dbReference type="Google" id="ProtNLM"/>
    </source>
</evidence>
<dbReference type="InterPro" id="IPR058248">
    <property type="entry name" value="Lxx211020-like"/>
</dbReference>
<gene>
    <name evidence="2" type="ORF">GCM10007854_15940</name>
</gene>
<dbReference type="Proteomes" id="UP001161390">
    <property type="component" value="Unassembled WGS sequence"/>
</dbReference>
<dbReference type="SUPFAM" id="SSF110087">
    <property type="entry name" value="DR1885-like metal-binding protein"/>
    <property type="match status" value="1"/>
</dbReference>
<name>A0ABQ5V1S7_9PROT</name>
<protein>
    <recommendedName>
        <fullName evidence="4">Copper chaperone PCu(A)C</fullName>
    </recommendedName>
</protein>
<evidence type="ECO:0000313" key="3">
    <source>
        <dbReference type="Proteomes" id="UP001161390"/>
    </source>
</evidence>
<dbReference type="PROSITE" id="PS51257">
    <property type="entry name" value="PROKAR_LIPOPROTEIN"/>
    <property type="match status" value="1"/>
</dbReference>
<reference evidence="2" key="2">
    <citation type="submission" date="2023-01" db="EMBL/GenBank/DDBJ databases">
        <title>Draft genome sequence of Algimonas porphyrae strain NBRC 108216.</title>
        <authorList>
            <person name="Sun Q."/>
            <person name="Mori K."/>
        </authorList>
    </citation>
    <scope>NUCLEOTIDE SEQUENCE</scope>
    <source>
        <strain evidence="2">NBRC 108216</strain>
    </source>
</reference>
<proteinExistence type="predicted"/>
<reference evidence="2" key="1">
    <citation type="journal article" date="2014" name="Int. J. Syst. Evol. Microbiol.">
        <title>Complete genome of a new Firmicutes species belonging to the dominant human colonic microbiota ('Ruminococcus bicirculans') reveals two chromosomes and a selective capacity to utilize plant glucans.</title>
        <authorList>
            <consortium name="NISC Comparative Sequencing Program"/>
            <person name="Wegmann U."/>
            <person name="Louis P."/>
            <person name="Goesmann A."/>
            <person name="Henrissat B."/>
            <person name="Duncan S.H."/>
            <person name="Flint H.J."/>
        </authorList>
    </citation>
    <scope>NUCLEOTIDE SEQUENCE</scope>
    <source>
        <strain evidence="2">NBRC 108216</strain>
    </source>
</reference>
<evidence type="ECO:0000313" key="2">
    <source>
        <dbReference type="EMBL" id="GLQ20639.1"/>
    </source>
</evidence>
<dbReference type="PANTHER" id="PTHR36302">
    <property type="entry name" value="BLR7088 PROTEIN"/>
    <property type="match status" value="1"/>
</dbReference>
<dbReference type="RefSeq" id="WP_284371390.1">
    <property type="nucleotide sequence ID" value="NZ_BSNJ01000003.1"/>
</dbReference>
<dbReference type="Pfam" id="PF04314">
    <property type="entry name" value="PCuAC"/>
    <property type="match status" value="1"/>
</dbReference>
<comment type="caution">
    <text evidence="2">The sequence shown here is derived from an EMBL/GenBank/DDBJ whole genome shotgun (WGS) entry which is preliminary data.</text>
</comment>
<evidence type="ECO:0000256" key="1">
    <source>
        <dbReference type="SAM" id="SignalP"/>
    </source>
</evidence>
<sequence length="158" mass="16174">MTRLLLVTTAALIVAACSDAKTALPDDATPDATITASASSAVTISDAYMLPPLIGRNVGAAFFVATNDGVTDARIISASSPVADTVELHTHTMTDGVMAMREVDGIDIPAGGSVVLEPGSLHLMMFGMAVAEGQTDAPVTLTYADGETVTLIVPVRSR</sequence>
<dbReference type="EMBL" id="BSNJ01000003">
    <property type="protein sequence ID" value="GLQ20639.1"/>
    <property type="molecule type" value="Genomic_DNA"/>
</dbReference>
<organism evidence="2 3">
    <name type="scientific">Algimonas porphyrae</name>
    <dbReference type="NCBI Taxonomy" id="1128113"/>
    <lineage>
        <taxon>Bacteria</taxon>
        <taxon>Pseudomonadati</taxon>
        <taxon>Pseudomonadota</taxon>
        <taxon>Alphaproteobacteria</taxon>
        <taxon>Maricaulales</taxon>
        <taxon>Robiginitomaculaceae</taxon>
        <taxon>Algimonas</taxon>
    </lineage>
</organism>
<dbReference type="Gene3D" id="2.60.40.1890">
    <property type="entry name" value="PCu(A)C copper chaperone"/>
    <property type="match status" value="1"/>
</dbReference>
<keyword evidence="3" id="KW-1185">Reference proteome</keyword>
<dbReference type="PANTHER" id="PTHR36302:SF1">
    <property type="entry name" value="COPPER CHAPERONE PCU(A)C"/>
    <property type="match status" value="1"/>
</dbReference>
<dbReference type="InterPro" id="IPR036182">
    <property type="entry name" value="PCuAC_sf"/>
</dbReference>
<accession>A0ABQ5V1S7</accession>
<keyword evidence="1" id="KW-0732">Signal</keyword>
<dbReference type="InterPro" id="IPR007410">
    <property type="entry name" value="LpqE-like"/>
</dbReference>